<accession>A0ABT1PXP2</accession>
<keyword evidence="3" id="KW-1185">Reference proteome</keyword>
<name>A0ABT1PXP2_9ACTN</name>
<sequence>MTQRNPLFKRNSPKGGGSDPRRVLWGDGASTTGEVFIPTHTVPAWGLEMWNTPDMAHDPADMIAPGTQVQVLERRANGVVRLQAPGRSPGWTDGRQLQEIPGSAPADSTADFTQPLKAALATSSRLLQEFKTGRIDADSFRVQAFRAGLVVLDEEAWMWDFRSGWFRYDGIVLSHMALPAEGRDGNERNEERL</sequence>
<comment type="caution">
    <text evidence="2">The sequence shown here is derived from an EMBL/GenBank/DDBJ whole genome shotgun (WGS) entry which is preliminary data.</text>
</comment>
<dbReference type="RefSeq" id="WP_255920228.1">
    <property type="nucleotide sequence ID" value="NZ_JANFNG010000007.1"/>
</dbReference>
<dbReference type="Proteomes" id="UP001057702">
    <property type="component" value="Unassembled WGS sequence"/>
</dbReference>
<feature type="region of interest" description="Disordered" evidence="1">
    <location>
        <begin position="1"/>
        <end position="27"/>
    </location>
</feature>
<proteinExistence type="predicted"/>
<evidence type="ECO:0000256" key="1">
    <source>
        <dbReference type="SAM" id="MobiDB-lite"/>
    </source>
</evidence>
<organism evidence="2 3">
    <name type="scientific">Streptomyces humicola</name>
    <dbReference type="NCBI Taxonomy" id="2953240"/>
    <lineage>
        <taxon>Bacteria</taxon>
        <taxon>Bacillati</taxon>
        <taxon>Actinomycetota</taxon>
        <taxon>Actinomycetes</taxon>
        <taxon>Kitasatosporales</taxon>
        <taxon>Streptomycetaceae</taxon>
        <taxon>Streptomyces</taxon>
    </lineage>
</organism>
<evidence type="ECO:0000313" key="2">
    <source>
        <dbReference type="EMBL" id="MCQ4081322.1"/>
    </source>
</evidence>
<evidence type="ECO:0000313" key="3">
    <source>
        <dbReference type="Proteomes" id="UP001057702"/>
    </source>
</evidence>
<dbReference type="EMBL" id="JANFNG010000007">
    <property type="protein sequence ID" value="MCQ4081322.1"/>
    <property type="molecule type" value="Genomic_DNA"/>
</dbReference>
<protein>
    <submittedName>
        <fullName evidence="2">Uncharacterized protein</fullName>
    </submittedName>
</protein>
<gene>
    <name evidence="2" type="ORF">NGB36_12095</name>
</gene>
<reference evidence="2" key="1">
    <citation type="submission" date="2022-06" db="EMBL/GenBank/DDBJ databases">
        <title>Draft genome sequence of Streptomyces sp. RB6PN25 isolated from peat swamp forest in Thailand.</title>
        <authorList>
            <person name="Duangmal K."/>
            <person name="Klaysubun C."/>
        </authorList>
    </citation>
    <scope>NUCLEOTIDE SEQUENCE</scope>
    <source>
        <strain evidence="2">RB6PN25</strain>
    </source>
</reference>